<evidence type="ECO:0000256" key="3">
    <source>
        <dbReference type="ARBA" id="ARBA00022448"/>
    </source>
</evidence>
<dbReference type="InterPro" id="IPR002553">
    <property type="entry name" value="Clathrin/coatomer_adapt-like_N"/>
</dbReference>
<feature type="compositionally biased region" description="Low complexity" evidence="8">
    <location>
        <begin position="871"/>
        <end position="881"/>
    </location>
</feature>
<dbReference type="GeneID" id="91098705"/>
<feature type="compositionally biased region" description="Basic and acidic residues" evidence="8">
    <location>
        <begin position="769"/>
        <end position="782"/>
    </location>
</feature>
<comment type="similarity">
    <text evidence="2 7">Belongs to the adaptor complexes large subunit family.</text>
</comment>
<feature type="compositionally biased region" description="Polar residues" evidence="8">
    <location>
        <begin position="860"/>
        <end position="870"/>
    </location>
</feature>
<gene>
    <name evidence="10" type="ORF">L201_008037</name>
</gene>
<dbReference type="GO" id="GO:0005794">
    <property type="term" value="C:Golgi apparatus"/>
    <property type="evidence" value="ECO:0007669"/>
    <property type="project" value="UniProtKB-SubCell"/>
</dbReference>
<keyword evidence="5 7" id="KW-0653">Protein transport</keyword>
<evidence type="ECO:0000256" key="7">
    <source>
        <dbReference type="PIRNR" id="PIRNR037092"/>
    </source>
</evidence>
<sequence length="950" mass="104629">MFERTLQDLIRGLRAHKASSKAQEDAFIAEAMVEIRQEMKGKDMALKAEGVLKICYLMMLYPIPAPPEFAFHVVEVMSSPRYHLKQIGYLAAPMAFSGDTEEVVLTVNGIKKDLLSPHVALPSIPLTALPHLLSLSPSLSITLHSDLLHLLTHSSPRIRKRSILCLLHCWEAFPGGLKEGFPKLREKLKDQDQGVIGATIGVVMELAKRQGGKNYLPLAPELFGILTSSSNNWMLIKVVKLFAILTPLEPRLVRKLLPPITSLISSTSAISLLYECVRTCIVGGMLDPDRAEGEALARVCVEKLGGYLRDEGGDQNLRYIALLAMVKIIPTHPSMVAEYQDEIMESLDDPDVSIRMRALELVTSMVDRDNLQTIADQLLSHLAPSETNTSDLPSAVASLTAIANQLSPTAAKDPTITSTSVSLSPAYRLLLTQKLLSIISYDTYVNVTDFEWVISVLIDLAYVSHVNVGEEIKRLILDVVGRVKSVREYAVGVLEKVLGDEDFRERGRDGTGEDGLTEAAIWVCGEYSSYLSSPLSAISSLLSPTLHLSSSSLISLSLHSAAKIFGRYAASVSTTWSSDGHAESKALVATVKSGLEPFLSTGNIEVQERAFEFTQLLNFVQADLTNHIPPKKNISTSVPDDIPEMDSGFAESSKPNNDNPPYPKSLFLFEPLFSSYELNAVAYKAQDAVRIPDGLELDRDIVPGGGFGELSEDDESEEEKPTIDLGEGGGEGMEELRRVLREQEKKGKRREGETKEERAKRRAARKAKHKDDPYYLYDKNDKDENEEDIDEIPIVRLDDSELAIQEPSTSKTKFKSKSTKIKTKKAKVPPPEFDRTGELPEGSTASSVRQSTKKGELEKTSSGLSAIDLTSSTPSSNRGSSARFEEYKVDDDDLPPRSNAIENITSNGIHTNRQNDDLPVTSITGEIEVVKVKRKKKADSKKKKEKPIES</sequence>
<evidence type="ECO:0000256" key="2">
    <source>
        <dbReference type="ARBA" id="ARBA00006613"/>
    </source>
</evidence>
<feature type="region of interest" description="Disordered" evidence="8">
    <location>
        <begin position="631"/>
        <end position="661"/>
    </location>
</feature>
<dbReference type="GO" id="GO:0010008">
    <property type="term" value="C:endosome membrane"/>
    <property type="evidence" value="ECO:0007669"/>
    <property type="project" value="TreeGrafter"/>
</dbReference>
<keyword evidence="3 7" id="KW-0813">Transport</keyword>
<keyword evidence="11" id="KW-1185">Reference proteome</keyword>
<dbReference type="Gene3D" id="1.25.10.10">
    <property type="entry name" value="Leucine-rich Repeat Variant"/>
    <property type="match status" value="1"/>
</dbReference>
<dbReference type="InterPro" id="IPR010474">
    <property type="entry name" value="AP3D_dom_metazoa"/>
</dbReference>
<dbReference type="GO" id="GO:0030123">
    <property type="term" value="C:AP-3 adaptor complex"/>
    <property type="evidence" value="ECO:0007669"/>
    <property type="project" value="InterPro"/>
</dbReference>
<reference evidence="10 11" key="1">
    <citation type="submission" date="2024-01" db="EMBL/GenBank/DDBJ databases">
        <title>Comparative genomics of Cryptococcus and Kwoniella reveals pathogenesis evolution and contrasting modes of karyotype evolution via chromosome fusion or intercentromeric recombination.</title>
        <authorList>
            <person name="Coelho M.A."/>
            <person name="David-Palma M."/>
            <person name="Shea T."/>
            <person name="Bowers K."/>
            <person name="McGinley-Smith S."/>
            <person name="Mohammad A.W."/>
            <person name="Gnirke A."/>
            <person name="Yurkov A.M."/>
            <person name="Nowrousian M."/>
            <person name="Sun S."/>
            <person name="Cuomo C.A."/>
            <person name="Heitman J."/>
        </authorList>
    </citation>
    <scope>NUCLEOTIDE SEQUENCE [LARGE SCALE GENOMIC DNA]</scope>
    <source>
        <strain evidence="10 11">CBS 6074</strain>
    </source>
</reference>
<protein>
    <recommendedName>
        <fullName evidence="7">AP-3 complex subunit delta</fullName>
    </recommendedName>
</protein>
<evidence type="ECO:0000256" key="8">
    <source>
        <dbReference type="SAM" id="MobiDB-lite"/>
    </source>
</evidence>
<dbReference type="RefSeq" id="XP_066079834.1">
    <property type="nucleotide sequence ID" value="XM_066223737.1"/>
</dbReference>
<dbReference type="EMBL" id="CP144108">
    <property type="protein sequence ID" value="WWC93072.1"/>
    <property type="molecule type" value="Genomic_DNA"/>
</dbReference>
<comment type="subcellular location">
    <subcellularLocation>
        <location evidence="1">Endomembrane system</location>
    </subcellularLocation>
    <subcellularLocation>
        <location evidence="7">Golgi apparatus</location>
    </subcellularLocation>
</comment>
<name>A0AAX4K891_9TREE</name>
<dbReference type="SUPFAM" id="SSF48371">
    <property type="entry name" value="ARM repeat"/>
    <property type="match status" value="1"/>
</dbReference>
<comment type="subunit">
    <text evidence="7">Adaptor protein complex 3 (AP-3) is a heterotetramer.</text>
</comment>
<dbReference type="PANTHER" id="PTHR22781">
    <property type="entry name" value="DELTA ADAPTIN-RELATED"/>
    <property type="match status" value="1"/>
</dbReference>
<evidence type="ECO:0000313" key="10">
    <source>
        <dbReference type="EMBL" id="WWC93072.1"/>
    </source>
</evidence>
<feature type="region of interest" description="Disordered" evidence="8">
    <location>
        <begin position="697"/>
        <end position="920"/>
    </location>
</feature>
<feature type="compositionally biased region" description="Basic and acidic residues" evidence="8">
    <location>
        <begin position="734"/>
        <end position="759"/>
    </location>
</feature>
<keyword evidence="4" id="KW-0677">Repeat</keyword>
<dbReference type="Proteomes" id="UP001355207">
    <property type="component" value="Chromosome 11"/>
</dbReference>
<evidence type="ECO:0000256" key="6">
    <source>
        <dbReference type="ARBA" id="ARBA00023136"/>
    </source>
</evidence>
<dbReference type="AlphaFoldDB" id="A0AAX4K891"/>
<dbReference type="InterPro" id="IPR017105">
    <property type="entry name" value="AP3_complex_dsu"/>
</dbReference>
<evidence type="ECO:0000256" key="5">
    <source>
        <dbReference type="ARBA" id="ARBA00022927"/>
    </source>
</evidence>
<dbReference type="Pfam" id="PF01602">
    <property type="entry name" value="Adaptin_N"/>
    <property type="match status" value="1"/>
</dbReference>
<organism evidence="10 11">
    <name type="scientific">Kwoniella dendrophila CBS 6074</name>
    <dbReference type="NCBI Taxonomy" id="1295534"/>
    <lineage>
        <taxon>Eukaryota</taxon>
        <taxon>Fungi</taxon>
        <taxon>Dikarya</taxon>
        <taxon>Basidiomycota</taxon>
        <taxon>Agaricomycotina</taxon>
        <taxon>Tremellomycetes</taxon>
        <taxon>Tremellales</taxon>
        <taxon>Cryptococcaceae</taxon>
        <taxon>Kwoniella</taxon>
    </lineage>
</organism>
<keyword evidence="6" id="KW-0472">Membrane</keyword>
<dbReference type="GO" id="GO:0006623">
    <property type="term" value="P:protein targeting to vacuole"/>
    <property type="evidence" value="ECO:0007669"/>
    <property type="project" value="TreeGrafter"/>
</dbReference>
<accession>A0AAX4K891</accession>
<dbReference type="PIRSF" id="PIRSF037092">
    <property type="entry name" value="AP3_complex_delta"/>
    <property type="match status" value="1"/>
</dbReference>
<evidence type="ECO:0000259" key="9">
    <source>
        <dbReference type="SMART" id="SM01354"/>
    </source>
</evidence>
<dbReference type="PANTHER" id="PTHR22781:SF12">
    <property type="entry name" value="AP-3 COMPLEX SUBUNIT DELTA-1"/>
    <property type="match status" value="1"/>
</dbReference>
<evidence type="ECO:0000313" key="11">
    <source>
        <dbReference type="Proteomes" id="UP001355207"/>
    </source>
</evidence>
<dbReference type="InterPro" id="IPR016024">
    <property type="entry name" value="ARM-type_fold"/>
</dbReference>
<dbReference type="GO" id="GO:0006896">
    <property type="term" value="P:Golgi to vacuole transport"/>
    <property type="evidence" value="ECO:0007669"/>
    <property type="project" value="TreeGrafter"/>
</dbReference>
<feature type="compositionally biased region" description="Basic residues" evidence="8">
    <location>
        <begin position="812"/>
        <end position="827"/>
    </location>
</feature>
<feature type="domain" description="AP-3 complex subunit delta" evidence="9">
    <location>
        <begin position="753"/>
        <end position="858"/>
    </location>
</feature>
<dbReference type="InterPro" id="IPR011989">
    <property type="entry name" value="ARM-like"/>
</dbReference>
<evidence type="ECO:0000256" key="4">
    <source>
        <dbReference type="ARBA" id="ARBA00022737"/>
    </source>
</evidence>
<feature type="compositionally biased region" description="Polar residues" evidence="8">
    <location>
        <begin position="900"/>
        <end position="912"/>
    </location>
</feature>
<comment type="function">
    <text evidence="7">Part of the AP-3 complex, an adaptor-related complex which is not clathrin-associated. The complex is associated with the Golgi region as well as more peripheral structures. It facilitates the budding of vesicles from the Golgi membrane.</text>
</comment>
<proteinExistence type="inferred from homology"/>
<dbReference type="SMART" id="SM01354">
    <property type="entry name" value="BLVR"/>
    <property type="match status" value="1"/>
</dbReference>
<evidence type="ECO:0000256" key="1">
    <source>
        <dbReference type="ARBA" id="ARBA00004308"/>
    </source>
</evidence>
<keyword evidence="7" id="KW-0333">Golgi apparatus</keyword>